<dbReference type="RefSeq" id="WP_044224074.1">
    <property type="nucleotide sequence ID" value="NZ_JRYR02000001.1"/>
</dbReference>
<dbReference type="Pfam" id="PF04230">
    <property type="entry name" value="PS_pyruv_trans"/>
    <property type="match status" value="1"/>
</dbReference>
<organism evidence="2 3">
    <name type="scientific">Flammeovirga pacifica</name>
    <dbReference type="NCBI Taxonomy" id="915059"/>
    <lineage>
        <taxon>Bacteria</taxon>
        <taxon>Pseudomonadati</taxon>
        <taxon>Bacteroidota</taxon>
        <taxon>Cytophagia</taxon>
        <taxon>Cytophagales</taxon>
        <taxon>Flammeovirgaceae</taxon>
        <taxon>Flammeovirga</taxon>
    </lineage>
</organism>
<dbReference type="STRING" id="915059.NH26_12010"/>
<dbReference type="AlphaFoldDB" id="A0A1S1Z170"/>
<dbReference type="PANTHER" id="PTHR36836:SF1">
    <property type="entry name" value="COLANIC ACID BIOSYNTHESIS PROTEIN WCAK"/>
    <property type="match status" value="1"/>
</dbReference>
<dbReference type="Proteomes" id="UP000179797">
    <property type="component" value="Unassembled WGS sequence"/>
</dbReference>
<keyword evidence="3" id="KW-1185">Reference proteome</keyword>
<feature type="domain" description="Polysaccharide pyruvyl transferase" evidence="1">
    <location>
        <begin position="94"/>
        <end position="354"/>
    </location>
</feature>
<evidence type="ECO:0000313" key="3">
    <source>
        <dbReference type="Proteomes" id="UP000179797"/>
    </source>
</evidence>
<evidence type="ECO:0000259" key="1">
    <source>
        <dbReference type="Pfam" id="PF04230"/>
    </source>
</evidence>
<dbReference type="InterPro" id="IPR007345">
    <property type="entry name" value="Polysacch_pyruvyl_Trfase"/>
</dbReference>
<comment type="caution">
    <text evidence="2">The sequence shown here is derived from an EMBL/GenBank/DDBJ whole genome shotgun (WGS) entry which is preliminary data.</text>
</comment>
<dbReference type="EMBL" id="JRYR02000001">
    <property type="protein sequence ID" value="OHX67016.1"/>
    <property type="molecule type" value="Genomic_DNA"/>
</dbReference>
<accession>A0A1S1Z170</accession>
<dbReference type="PANTHER" id="PTHR36836">
    <property type="entry name" value="COLANIC ACID BIOSYNTHESIS PROTEIN WCAK"/>
    <property type="match status" value="1"/>
</dbReference>
<dbReference type="OrthoDB" id="6058856at2"/>
<protein>
    <recommendedName>
        <fullName evidence="1">Polysaccharide pyruvyl transferase domain-containing protein</fullName>
    </recommendedName>
</protein>
<proteinExistence type="predicted"/>
<name>A0A1S1Z170_FLAPC</name>
<gene>
    <name evidence="2" type="ORF">NH26_12010</name>
</gene>
<sequence length="421" mass="49083">MKNIVLIDAFSTLHVGNGVLLDQSIKVFDDLLGENNYKKKILTKDLKTNSLRYDSSELLESYFGTFWEGKSFLPKLIWIITTTIEFILLYINNKTFRISPKKIVFSKKRAHIISIIQKADVCASINGEMINDTFKNRSIFWLFFFWLITDVLNKKLVLFPQSYGPLKDGLFKRVVKRVLDNANLVVARDLPSYNLMKGLLNEGQEVVYSPDVGFMQTTNSMHIDIKKYFTESNDKKIIGVTISKIVNEINYNVDYYSEILNSLIESFDVDSYKFLIMPSNYIHNGKSNDYLICERLYNDLRTKSFEVNILENKIFFPDEYQSLQKQLNIFITTRMHVGIISTSAYVPTISINTQHKIRGYMTNIQMQDYCIDLDKMSNMTSVIKKIKENRDRVIETLKHSNDKMLLEMTEFKQKLMKNIEG</sequence>
<reference evidence="2 3" key="1">
    <citation type="journal article" date="2012" name="Int. J. Syst. Evol. Microbiol.">
        <title>Flammeovirga pacifica sp. nov., isolated from deep-sea sediment.</title>
        <authorList>
            <person name="Xu H."/>
            <person name="Fu Y."/>
            <person name="Yang N."/>
            <person name="Ding Z."/>
            <person name="Lai Q."/>
            <person name="Zeng R."/>
        </authorList>
    </citation>
    <scope>NUCLEOTIDE SEQUENCE [LARGE SCALE GENOMIC DNA]</scope>
    <source>
        <strain evidence="3">DSM 24597 / LMG 26175 / WPAGA1</strain>
    </source>
</reference>
<evidence type="ECO:0000313" key="2">
    <source>
        <dbReference type="EMBL" id="OHX67016.1"/>
    </source>
</evidence>